<name>U2ZZR4_VIBPR</name>
<accession>U2ZZR4</accession>
<evidence type="ECO:0000313" key="2">
    <source>
        <dbReference type="EMBL" id="GAD66592.1"/>
    </source>
</evidence>
<dbReference type="Proteomes" id="UP000016570">
    <property type="component" value="Unassembled WGS sequence"/>
</dbReference>
<protein>
    <submittedName>
        <fullName evidence="2">Uncharacterized protein</fullName>
    </submittedName>
</protein>
<dbReference type="EMBL" id="BATJ01000004">
    <property type="protein sequence ID" value="GAD66592.1"/>
    <property type="molecule type" value="Genomic_DNA"/>
</dbReference>
<feature type="transmembrane region" description="Helical" evidence="1">
    <location>
        <begin position="51"/>
        <end position="72"/>
    </location>
</feature>
<keyword evidence="1" id="KW-0472">Membrane</keyword>
<dbReference type="STRING" id="1219065.VPR01S_04_01970"/>
<comment type="caution">
    <text evidence="2">The sequence shown here is derived from an EMBL/GenBank/DDBJ whole genome shotgun (WGS) entry which is preliminary data.</text>
</comment>
<gene>
    <name evidence="2" type="ORF">VPR01S_04_01970</name>
</gene>
<evidence type="ECO:0000313" key="3">
    <source>
        <dbReference type="Proteomes" id="UP000016570"/>
    </source>
</evidence>
<feature type="transmembrane region" description="Helical" evidence="1">
    <location>
        <begin position="78"/>
        <end position="102"/>
    </location>
</feature>
<sequence length="140" mass="16409">MASKYYFKTAKDNNDELRNVILDGNKRVGTVYQYRIDLLLKRFNRSEQIKLSILIIASLILIVLINNPVWIGQDNKTFIIYLITLLFAVKQLANISSIFTAVSRYYPSFLEYNNTRRELEHGKLSNCSTENEKFEFIDDE</sequence>
<reference evidence="2 3" key="1">
    <citation type="submission" date="2013-09" db="EMBL/GenBank/DDBJ databases">
        <title>Whole genome shotgun sequence of Vibrio proteolyticus NBRC 13287.</title>
        <authorList>
            <person name="Isaki S."/>
            <person name="Hosoyama A."/>
            <person name="Numata M."/>
            <person name="Hashimoto M."/>
            <person name="Hosoyama Y."/>
            <person name="Tsuchikane K."/>
            <person name="Noguchi M."/>
            <person name="Hirakata S."/>
            <person name="Ichikawa N."/>
            <person name="Ohji S."/>
            <person name="Yamazoe A."/>
            <person name="Fujita N."/>
        </authorList>
    </citation>
    <scope>NUCLEOTIDE SEQUENCE [LARGE SCALE GENOMIC DNA]</scope>
    <source>
        <strain evidence="2 3">NBRC 13287</strain>
    </source>
</reference>
<keyword evidence="3" id="KW-1185">Reference proteome</keyword>
<organism evidence="2 3">
    <name type="scientific">Vibrio proteolyticus NBRC 13287</name>
    <dbReference type="NCBI Taxonomy" id="1219065"/>
    <lineage>
        <taxon>Bacteria</taxon>
        <taxon>Pseudomonadati</taxon>
        <taxon>Pseudomonadota</taxon>
        <taxon>Gammaproteobacteria</taxon>
        <taxon>Vibrionales</taxon>
        <taxon>Vibrionaceae</taxon>
        <taxon>Vibrio</taxon>
    </lineage>
</organism>
<evidence type="ECO:0000256" key="1">
    <source>
        <dbReference type="SAM" id="Phobius"/>
    </source>
</evidence>
<proteinExistence type="predicted"/>
<keyword evidence="1" id="KW-1133">Transmembrane helix</keyword>
<keyword evidence="1" id="KW-0812">Transmembrane</keyword>
<dbReference type="AlphaFoldDB" id="U2ZZR4"/>